<comment type="caution">
    <text evidence="2">The sequence shown here is derived from an EMBL/GenBank/DDBJ whole genome shotgun (WGS) entry which is preliminary data.</text>
</comment>
<evidence type="ECO:0000313" key="3">
    <source>
        <dbReference type="Proteomes" id="UP000094828"/>
    </source>
</evidence>
<gene>
    <name evidence="2" type="ORF">A6X21_23300</name>
</gene>
<reference evidence="2 3" key="1">
    <citation type="submission" date="2016-05" db="EMBL/GenBank/DDBJ databases">
        <title>Genomic and physiological characterization of Planctopirus sp. isolated from fresh water lake.</title>
        <authorList>
            <person name="Subhash Y."/>
            <person name="Ramana C."/>
        </authorList>
    </citation>
    <scope>NUCLEOTIDE SEQUENCE [LARGE SCALE GENOMIC DNA]</scope>
    <source>
        <strain evidence="2 3">JC280</strain>
    </source>
</reference>
<keyword evidence="1" id="KW-1133">Transmembrane helix</keyword>
<accession>A0A1C3ECM0</accession>
<dbReference type="EMBL" id="LYDR01000095">
    <property type="protein sequence ID" value="ODA30981.1"/>
    <property type="molecule type" value="Genomic_DNA"/>
</dbReference>
<dbReference type="AlphaFoldDB" id="A0A1C3ECM0"/>
<sequence>MFLLAMRIKPPYLLNLFPRLTPYQVMVNAFRFFLVIIAIACLFEQWINPPNDRSNNPLPSGYGIWVSSIHLVAWISILICVGAMSLMFIRMISPIQVTESENLEQRDFHEADARFDSSDGHRLRITD</sequence>
<name>A0A1C3ECM0_9PLAN</name>
<feature type="transmembrane region" description="Helical" evidence="1">
    <location>
        <begin position="29"/>
        <end position="47"/>
    </location>
</feature>
<proteinExistence type="predicted"/>
<dbReference type="Proteomes" id="UP000094828">
    <property type="component" value="Unassembled WGS sequence"/>
</dbReference>
<keyword evidence="1" id="KW-0812">Transmembrane</keyword>
<feature type="transmembrane region" description="Helical" evidence="1">
    <location>
        <begin position="67"/>
        <end position="89"/>
    </location>
</feature>
<protein>
    <submittedName>
        <fullName evidence="2">Uncharacterized protein</fullName>
    </submittedName>
</protein>
<keyword evidence="3" id="KW-1185">Reference proteome</keyword>
<evidence type="ECO:0000313" key="2">
    <source>
        <dbReference type="EMBL" id="ODA30981.1"/>
    </source>
</evidence>
<organism evidence="2 3">
    <name type="scientific">Planctopirus hydrillae</name>
    <dbReference type="NCBI Taxonomy" id="1841610"/>
    <lineage>
        <taxon>Bacteria</taxon>
        <taxon>Pseudomonadati</taxon>
        <taxon>Planctomycetota</taxon>
        <taxon>Planctomycetia</taxon>
        <taxon>Planctomycetales</taxon>
        <taxon>Planctomycetaceae</taxon>
        <taxon>Planctopirus</taxon>
    </lineage>
</organism>
<keyword evidence="1" id="KW-0472">Membrane</keyword>
<evidence type="ECO:0000256" key="1">
    <source>
        <dbReference type="SAM" id="Phobius"/>
    </source>
</evidence>